<dbReference type="AlphaFoldDB" id="A0A645I459"/>
<gene>
    <name evidence="1" type="ORF">SDC9_192806</name>
</gene>
<proteinExistence type="predicted"/>
<organism evidence="1">
    <name type="scientific">bioreactor metagenome</name>
    <dbReference type="NCBI Taxonomy" id="1076179"/>
    <lineage>
        <taxon>unclassified sequences</taxon>
        <taxon>metagenomes</taxon>
        <taxon>ecological metagenomes</taxon>
    </lineage>
</organism>
<dbReference type="EMBL" id="VSSQ01104972">
    <property type="protein sequence ID" value="MPN45239.1"/>
    <property type="molecule type" value="Genomic_DNA"/>
</dbReference>
<comment type="caution">
    <text evidence="1">The sequence shown here is derived from an EMBL/GenBank/DDBJ whole genome shotgun (WGS) entry which is preliminary data.</text>
</comment>
<sequence length="83" mass="8992">MHSKIRTVNKLHRTETKKMIALTAVIETTKRYRMPVVTAGAIRGSVTLKNVVAREAPKLSEASSIDVSICCIDATIARIPAAS</sequence>
<name>A0A645I459_9ZZZZ</name>
<accession>A0A645I459</accession>
<reference evidence="1" key="1">
    <citation type="submission" date="2019-08" db="EMBL/GenBank/DDBJ databases">
        <authorList>
            <person name="Kucharzyk K."/>
            <person name="Murdoch R.W."/>
            <person name="Higgins S."/>
            <person name="Loffler F."/>
        </authorList>
    </citation>
    <scope>NUCLEOTIDE SEQUENCE</scope>
</reference>
<evidence type="ECO:0000313" key="1">
    <source>
        <dbReference type="EMBL" id="MPN45239.1"/>
    </source>
</evidence>
<protein>
    <submittedName>
        <fullName evidence="1">Uncharacterized protein</fullName>
    </submittedName>
</protein>